<organism evidence="2 3">
    <name type="scientific">Bonamia ostreae</name>
    <dbReference type="NCBI Taxonomy" id="126728"/>
    <lineage>
        <taxon>Eukaryota</taxon>
        <taxon>Sar</taxon>
        <taxon>Rhizaria</taxon>
        <taxon>Endomyxa</taxon>
        <taxon>Ascetosporea</taxon>
        <taxon>Haplosporida</taxon>
        <taxon>Bonamia</taxon>
    </lineage>
</organism>
<gene>
    <name evidence="2" type="primary">WRAP53</name>
    <name evidence="2" type="ORF">MHBO_001180</name>
</gene>
<dbReference type="InterPro" id="IPR001680">
    <property type="entry name" value="WD40_rpt"/>
</dbReference>
<dbReference type="SMART" id="SM00320">
    <property type="entry name" value="WD40"/>
    <property type="match status" value="3"/>
</dbReference>
<dbReference type="PANTHER" id="PTHR13211:SF0">
    <property type="entry name" value="TELOMERASE CAJAL BODY PROTEIN 1"/>
    <property type="match status" value="1"/>
</dbReference>
<feature type="region of interest" description="Disordered" evidence="1">
    <location>
        <begin position="341"/>
        <end position="361"/>
    </location>
</feature>
<evidence type="ECO:0000313" key="2">
    <source>
        <dbReference type="EMBL" id="MES1919330.1"/>
    </source>
</evidence>
<dbReference type="Gene3D" id="2.130.10.10">
    <property type="entry name" value="YVTN repeat-like/Quinoprotein amine dehydrogenase"/>
    <property type="match status" value="1"/>
</dbReference>
<dbReference type="Proteomes" id="UP001439008">
    <property type="component" value="Unassembled WGS sequence"/>
</dbReference>
<dbReference type="SUPFAM" id="SSF50978">
    <property type="entry name" value="WD40 repeat-like"/>
    <property type="match status" value="1"/>
</dbReference>
<dbReference type="InterPro" id="IPR015943">
    <property type="entry name" value="WD40/YVTN_repeat-like_dom_sf"/>
</dbReference>
<feature type="non-terminal residue" evidence="2">
    <location>
        <position position="1"/>
    </location>
</feature>
<dbReference type="PANTHER" id="PTHR13211">
    <property type="entry name" value="TELOMERASE CAJAL BODY PROTEIN 1"/>
    <property type="match status" value="1"/>
</dbReference>
<keyword evidence="3" id="KW-1185">Reference proteome</keyword>
<evidence type="ECO:0000256" key="1">
    <source>
        <dbReference type="SAM" id="MobiDB-lite"/>
    </source>
</evidence>
<sequence length="378" mass="42106">KNCIMALPPKCRSEDQFKANFPQRSCWSPDGLCFSTFSEEKKLFVFETPQSLLLGKKEHNTNDLKPVLTMPEQGSVYDMAWSPAMSSRHPETCLLFSCSRGRPIHAFDAFNGKLISSYCTFDANEETATAFSIGFSPAGDQFVCGHRGFMSKFSVSEPGNKAIKLKLPSQNGKLAKNAISTIAAADASGKIWAVGDYKGKTFIFDEKSGKATIDFDWDTNRNGIWKVDMTDDFSYLLSSARKQSEILMWDCRFAAKPVAWFERPVHTIGNQRMGFCKSTDGKYLFTSSADGIIRKFDLYAAEVCPKPEKCFRTPFEFVNDIDLNKLSENLAVLSVGKRSFGQNEYSSSSDDSSSSKPGISKGNKILTKNGLYIFDFSD</sequence>
<name>A0ABV2AI32_9EUKA</name>
<evidence type="ECO:0000313" key="3">
    <source>
        <dbReference type="Proteomes" id="UP001439008"/>
    </source>
</evidence>
<comment type="caution">
    <text evidence="2">The sequence shown here is derived from an EMBL/GenBank/DDBJ whole genome shotgun (WGS) entry which is preliminary data.</text>
</comment>
<dbReference type="EMBL" id="JBDODL010000257">
    <property type="protein sequence ID" value="MES1919330.1"/>
    <property type="molecule type" value="Genomic_DNA"/>
</dbReference>
<reference evidence="2 3" key="1">
    <citation type="journal article" date="2024" name="BMC Biol.">
        <title>Comparative genomics of Ascetosporea gives new insight into the evolutionary basis for animal parasitism in Rhizaria.</title>
        <authorList>
            <person name="Hiltunen Thoren M."/>
            <person name="Onut-Brannstrom I."/>
            <person name="Alfjorden A."/>
            <person name="Peckova H."/>
            <person name="Swords F."/>
            <person name="Hooper C."/>
            <person name="Holzer A.S."/>
            <person name="Bass D."/>
            <person name="Burki F."/>
        </authorList>
    </citation>
    <scope>NUCLEOTIDE SEQUENCE [LARGE SCALE GENOMIC DNA]</scope>
    <source>
        <strain evidence="2">20-A016</strain>
    </source>
</reference>
<accession>A0ABV2AI32</accession>
<dbReference type="InterPro" id="IPR051150">
    <property type="entry name" value="SWT21/TCAB1_mRNA_Telomere"/>
</dbReference>
<feature type="compositionally biased region" description="Low complexity" evidence="1">
    <location>
        <begin position="346"/>
        <end position="355"/>
    </location>
</feature>
<proteinExistence type="predicted"/>
<dbReference type="InterPro" id="IPR036322">
    <property type="entry name" value="WD40_repeat_dom_sf"/>
</dbReference>
<protein>
    <submittedName>
        <fullName evidence="2">Telomerase Cajal body protein 1</fullName>
    </submittedName>
</protein>